<dbReference type="InterPro" id="IPR036388">
    <property type="entry name" value="WH-like_DNA-bd_sf"/>
</dbReference>
<dbReference type="Proteomes" id="UP001501414">
    <property type="component" value="Unassembled WGS sequence"/>
</dbReference>
<keyword evidence="2" id="KW-0804">Transcription</keyword>
<accession>A0ABN1XNX1</accession>
<dbReference type="Pfam" id="PF09339">
    <property type="entry name" value="HTH_IclR"/>
    <property type="match status" value="1"/>
</dbReference>
<comment type="caution">
    <text evidence="4">The sequence shown here is derived from an EMBL/GenBank/DDBJ whole genome shotgun (WGS) entry which is preliminary data.</text>
</comment>
<dbReference type="RefSeq" id="WP_344019848.1">
    <property type="nucleotide sequence ID" value="NZ_BAAAJK010000006.1"/>
</dbReference>
<dbReference type="InterPro" id="IPR029016">
    <property type="entry name" value="GAF-like_dom_sf"/>
</dbReference>
<name>A0ABN1XNX1_9PSEU</name>
<dbReference type="SUPFAM" id="SSF46785">
    <property type="entry name" value="Winged helix' DNA-binding domain"/>
    <property type="match status" value="1"/>
</dbReference>
<protein>
    <submittedName>
        <fullName evidence="4">IclR family transcriptional regulator</fullName>
    </submittedName>
</protein>
<evidence type="ECO:0000256" key="2">
    <source>
        <dbReference type="ARBA" id="ARBA00023163"/>
    </source>
</evidence>
<dbReference type="PANTHER" id="PTHR30136:SF35">
    <property type="entry name" value="HTH-TYPE TRANSCRIPTIONAL REGULATOR RV1719"/>
    <property type="match status" value="1"/>
</dbReference>
<dbReference type="InterPro" id="IPR036390">
    <property type="entry name" value="WH_DNA-bd_sf"/>
</dbReference>
<keyword evidence="1" id="KW-0805">Transcription regulation</keyword>
<dbReference type="Gene3D" id="1.10.10.10">
    <property type="entry name" value="Winged helix-like DNA-binding domain superfamily/Winged helix DNA-binding domain"/>
    <property type="match status" value="1"/>
</dbReference>
<gene>
    <name evidence="4" type="ORF">GCM10009613_15340</name>
</gene>
<organism evidence="4 5">
    <name type="scientific">Pseudonocardia kongjuensis</name>
    <dbReference type="NCBI Taxonomy" id="102227"/>
    <lineage>
        <taxon>Bacteria</taxon>
        <taxon>Bacillati</taxon>
        <taxon>Actinomycetota</taxon>
        <taxon>Actinomycetes</taxon>
        <taxon>Pseudonocardiales</taxon>
        <taxon>Pseudonocardiaceae</taxon>
        <taxon>Pseudonocardia</taxon>
    </lineage>
</organism>
<reference evidence="4 5" key="1">
    <citation type="journal article" date="2019" name="Int. J. Syst. Evol. Microbiol.">
        <title>The Global Catalogue of Microorganisms (GCM) 10K type strain sequencing project: providing services to taxonomists for standard genome sequencing and annotation.</title>
        <authorList>
            <consortium name="The Broad Institute Genomics Platform"/>
            <consortium name="The Broad Institute Genome Sequencing Center for Infectious Disease"/>
            <person name="Wu L."/>
            <person name="Ma J."/>
        </authorList>
    </citation>
    <scope>NUCLEOTIDE SEQUENCE [LARGE SCALE GENOMIC DNA]</scope>
    <source>
        <strain evidence="4 5">JCM 11896</strain>
    </source>
</reference>
<dbReference type="PANTHER" id="PTHR30136">
    <property type="entry name" value="HELIX-TURN-HELIX TRANSCRIPTIONAL REGULATOR, ICLR FAMILY"/>
    <property type="match status" value="1"/>
</dbReference>
<evidence type="ECO:0000313" key="5">
    <source>
        <dbReference type="Proteomes" id="UP001501414"/>
    </source>
</evidence>
<keyword evidence="5" id="KW-1185">Reference proteome</keyword>
<feature type="domain" description="HTH iclR-type" evidence="3">
    <location>
        <begin position="6"/>
        <end position="67"/>
    </location>
</feature>
<dbReference type="EMBL" id="BAAAJK010000006">
    <property type="protein sequence ID" value="GAA1384465.1"/>
    <property type="molecule type" value="Genomic_DNA"/>
</dbReference>
<evidence type="ECO:0000256" key="1">
    <source>
        <dbReference type="ARBA" id="ARBA00023015"/>
    </source>
</evidence>
<evidence type="ECO:0000259" key="3">
    <source>
        <dbReference type="PROSITE" id="PS51077"/>
    </source>
</evidence>
<dbReference type="InterPro" id="IPR005471">
    <property type="entry name" value="Tscrpt_reg_IclR_N"/>
</dbReference>
<dbReference type="InterPro" id="IPR050707">
    <property type="entry name" value="HTH_MetabolicPath_Reg"/>
</dbReference>
<dbReference type="PROSITE" id="PS51077">
    <property type="entry name" value="HTH_ICLR"/>
    <property type="match status" value="1"/>
</dbReference>
<evidence type="ECO:0000313" key="4">
    <source>
        <dbReference type="EMBL" id="GAA1384465.1"/>
    </source>
</evidence>
<dbReference type="Gene3D" id="3.30.450.40">
    <property type="match status" value="1"/>
</dbReference>
<sequence>MAEPRSSVASRVLSVLGAIERARGPLQVSQIAESTGLPLATAWRMVRELVEWGGVEQLDDGRYRIATRVWAVGSSAPCVRRIQRDSSRLLRDLAAETGRGVHLSVLDQDSALVVSTAAPGGRVPPGAVQEGDRLTGDDPAARLLAAFGGSADDLPEPLREIRRHGLSVGRTGPAGTTSMSVGIANPAGAVVSALTLTGPAGVAWQRLVPALREAGAAVRYSIYREELPAAERRAR</sequence>
<dbReference type="SMART" id="SM00346">
    <property type="entry name" value="HTH_ICLR"/>
    <property type="match status" value="1"/>
</dbReference>
<proteinExistence type="predicted"/>
<dbReference type="SUPFAM" id="SSF55781">
    <property type="entry name" value="GAF domain-like"/>
    <property type="match status" value="1"/>
</dbReference>